<dbReference type="Pfam" id="PF06697">
    <property type="entry name" value="DUF1191"/>
    <property type="match status" value="1"/>
</dbReference>
<feature type="chain" id="PRO_5043587204" evidence="2">
    <location>
        <begin position="24"/>
        <end position="346"/>
    </location>
</feature>
<protein>
    <submittedName>
        <fullName evidence="3">Uncharacterized protein</fullName>
    </submittedName>
</protein>
<dbReference type="EMBL" id="JBDFQZ010000006">
    <property type="protein sequence ID" value="KAK9716493.1"/>
    <property type="molecule type" value="Genomic_DNA"/>
</dbReference>
<evidence type="ECO:0000256" key="2">
    <source>
        <dbReference type="SAM" id="SignalP"/>
    </source>
</evidence>
<dbReference type="GO" id="GO:0016020">
    <property type="term" value="C:membrane"/>
    <property type="evidence" value="ECO:0007669"/>
    <property type="project" value="TreeGrafter"/>
</dbReference>
<feature type="signal peptide" evidence="2">
    <location>
        <begin position="1"/>
        <end position="23"/>
    </location>
</feature>
<proteinExistence type="predicted"/>
<feature type="transmembrane region" description="Helical" evidence="1">
    <location>
        <begin position="268"/>
        <end position="292"/>
    </location>
</feature>
<keyword evidence="2" id="KW-0732">Signal</keyword>
<keyword evidence="1" id="KW-0812">Transmembrane</keyword>
<dbReference type="PANTHER" id="PTHR33512">
    <property type="entry name" value="PROTEIN, PUTATIVE (DUF1191)-RELATED"/>
    <property type="match status" value="1"/>
</dbReference>
<evidence type="ECO:0000256" key="1">
    <source>
        <dbReference type="SAM" id="Phobius"/>
    </source>
</evidence>
<comment type="caution">
    <text evidence="3">The sequence shown here is derived from an EMBL/GenBank/DDBJ whole genome shotgun (WGS) entry which is preliminary data.</text>
</comment>
<organism evidence="3 4">
    <name type="scientific">Saponaria officinalis</name>
    <name type="common">Common soapwort</name>
    <name type="synonym">Lychnis saponaria</name>
    <dbReference type="NCBI Taxonomy" id="3572"/>
    <lineage>
        <taxon>Eukaryota</taxon>
        <taxon>Viridiplantae</taxon>
        <taxon>Streptophyta</taxon>
        <taxon>Embryophyta</taxon>
        <taxon>Tracheophyta</taxon>
        <taxon>Spermatophyta</taxon>
        <taxon>Magnoliopsida</taxon>
        <taxon>eudicotyledons</taxon>
        <taxon>Gunneridae</taxon>
        <taxon>Pentapetalae</taxon>
        <taxon>Caryophyllales</taxon>
        <taxon>Caryophyllaceae</taxon>
        <taxon>Caryophylleae</taxon>
        <taxon>Saponaria</taxon>
    </lineage>
</organism>
<evidence type="ECO:0000313" key="4">
    <source>
        <dbReference type="Proteomes" id="UP001443914"/>
    </source>
</evidence>
<dbReference type="AlphaFoldDB" id="A0AAW1KFW1"/>
<reference evidence="3" key="1">
    <citation type="submission" date="2024-03" db="EMBL/GenBank/DDBJ databases">
        <title>WGS assembly of Saponaria officinalis var. Norfolk2.</title>
        <authorList>
            <person name="Jenkins J."/>
            <person name="Shu S."/>
            <person name="Grimwood J."/>
            <person name="Barry K."/>
            <person name="Goodstein D."/>
            <person name="Schmutz J."/>
            <person name="Leebens-Mack J."/>
            <person name="Osbourn A."/>
        </authorList>
    </citation>
    <scope>NUCLEOTIDE SEQUENCE [LARGE SCALE GENOMIC DNA]</scope>
    <source>
        <strain evidence="3">JIC</strain>
    </source>
</reference>
<gene>
    <name evidence="3" type="ORF">RND81_06G237200</name>
</gene>
<evidence type="ECO:0000313" key="3">
    <source>
        <dbReference type="EMBL" id="KAK9716493.1"/>
    </source>
</evidence>
<keyword evidence="1" id="KW-0472">Membrane</keyword>
<dbReference type="Proteomes" id="UP001443914">
    <property type="component" value="Unassembled WGS sequence"/>
</dbReference>
<accession>A0AAW1KFW1</accession>
<name>A0AAW1KFW1_SAPOF</name>
<dbReference type="InterPro" id="IPR010605">
    <property type="entry name" value="DUF1191"/>
</dbReference>
<keyword evidence="4" id="KW-1185">Reference proteome</keyword>
<sequence>MDSVFPLFLMLLFLISSPFPSLSSEIQKFTATDDRAAKKNIGFRSPRLLDLVIRDYAVNLFEQMNYRTGELNNVPLPTNFSGIEVDIVKFRCGSLRRYGAKIKEFNLGKNLMINPCVERVIFIRQLLEYNFSDIYYDNYYNLQGYRLVTPVLGLLAYNGGDDIQNSSNPSPFEVRVMADGDPIKVDFTNVTRYNPKIVRDVNVQGKMLYCANFDKQGNVTITSMVAPNVCHINNQGHIGLVIETNQLTSRPTQGRSEEYTRRVSRWKVALGSSIGAGIGAFLLGLLFVAMFIKAKTRSKLEELVRRAYEEEALEVSMVGHVRAPIAPPTRTVPIIEHHYRPPRQNF</sequence>
<dbReference type="PANTHER" id="PTHR33512:SF1">
    <property type="entry name" value="PROTEIN, PUTATIVE (DUF1191)-RELATED"/>
    <property type="match status" value="1"/>
</dbReference>
<keyword evidence="1" id="KW-1133">Transmembrane helix</keyword>